<dbReference type="InterPro" id="IPR009056">
    <property type="entry name" value="Cyt_c-like_dom"/>
</dbReference>
<accession>A0A1J5QVD5</accession>
<dbReference type="SUPFAM" id="SSF46626">
    <property type="entry name" value="Cytochrome c"/>
    <property type="match status" value="1"/>
</dbReference>
<sequence length="147" mass="15632">MSLPSLMAACAIALLTAAPVLAADCTLSPVAQEGKMVSNQCKSCHVFEADKPSPNTAPNLHDVYGSMAGTRKDFAHYSAAMAAASAKGLIWTDDTLFAYLADPKIMLQTVTGDPSLKHGMFFSLRDPDQRKAVIAFLKAIKDKPACN</sequence>
<dbReference type="AlphaFoldDB" id="A0A1J5QVD5"/>
<evidence type="ECO:0000256" key="5">
    <source>
        <dbReference type="ARBA" id="ARBA00023004"/>
    </source>
</evidence>
<gene>
    <name evidence="7" type="primary">cycA_5</name>
    <name evidence="7" type="ORF">GALL_308740</name>
</gene>
<comment type="caution">
    <text evidence="7">The sequence shown here is derived from an EMBL/GenBank/DDBJ whole genome shotgun (WGS) entry which is preliminary data.</text>
</comment>
<evidence type="ECO:0000259" key="6">
    <source>
        <dbReference type="PROSITE" id="PS51007"/>
    </source>
</evidence>
<dbReference type="GO" id="GO:0009055">
    <property type="term" value="F:electron transfer activity"/>
    <property type="evidence" value="ECO:0007669"/>
    <property type="project" value="InterPro"/>
</dbReference>
<reference evidence="7" key="1">
    <citation type="submission" date="2016-10" db="EMBL/GenBank/DDBJ databases">
        <title>Sequence of Gallionella enrichment culture.</title>
        <authorList>
            <person name="Poehlein A."/>
            <person name="Muehling M."/>
            <person name="Daniel R."/>
        </authorList>
    </citation>
    <scope>NUCLEOTIDE SEQUENCE</scope>
</reference>
<dbReference type="PROSITE" id="PS51007">
    <property type="entry name" value="CYTC"/>
    <property type="match status" value="1"/>
</dbReference>
<evidence type="ECO:0000313" key="7">
    <source>
        <dbReference type="EMBL" id="OIQ87266.1"/>
    </source>
</evidence>
<evidence type="ECO:0000256" key="2">
    <source>
        <dbReference type="ARBA" id="ARBA00022617"/>
    </source>
</evidence>
<feature type="domain" description="Cytochrome c" evidence="6">
    <location>
        <begin position="29"/>
        <end position="141"/>
    </location>
</feature>
<evidence type="ECO:0000256" key="3">
    <source>
        <dbReference type="ARBA" id="ARBA00022723"/>
    </source>
</evidence>
<dbReference type="EMBL" id="MLJW01000431">
    <property type="protein sequence ID" value="OIQ87266.1"/>
    <property type="molecule type" value="Genomic_DNA"/>
</dbReference>
<dbReference type="Gene3D" id="1.10.760.10">
    <property type="entry name" value="Cytochrome c-like domain"/>
    <property type="match status" value="1"/>
</dbReference>
<dbReference type="GO" id="GO:0046872">
    <property type="term" value="F:metal ion binding"/>
    <property type="evidence" value="ECO:0007669"/>
    <property type="project" value="UniProtKB-KW"/>
</dbReference>
<keyword evidence="5" id="KW-0408">Iron</keyword>
<keyword evidence="2" id="KW-0349">Heme</keyword>
<name>A0A1J5QVD5_9ZZZZ</name>
<proteinExistence type="predicted"/>
<evidence type="ECO:0000256" key="4">
    <source>
        <dbReference type="ARBA" id="ARBA00022982"/>
    </source>
</evidence>
<dbReference type="InterPro" id="IPR036909">
    <property type="entry name" value="Cyt_c-like_dom_sf"/>
</dbReference>
<evidence type="ECO:0000256" key="1">
    <source>
        <dbReference type="ARBA" id="ARBA00022448"/>
    </source>
</evidence>
<protein>
    <submittedName>
        <fullName evidence="7">Cytochrome c2</fullName>
    </submittedName>
</protein>
<keyword evidence="4" id="KW-0249">Electron transport</keyword>
<organism evidence="7">
    <name type="scientific">mine drainage metagenome</name>
    <dbReference type="NCBI Taxonomy" id="410659"/>
    <lineage>
        <taxon>unclassified sequences</taxon>
        <taxon>metagenomes</taxon>
        <taxon>ecological metagenomes</taxon>
    </lineage>
</organism>
<dbReference type="InterPro" id="IPR002327">
    <property type="entry name" value="Cyt_c_1A/1B"/>
</dbReference>
<keyword evidence="1" id="KW-0813">Transport</keyword>
<dbReference type="PANTHER" id="PTHR11961">
    <property type="entry name" value="CYTOCHROME C"/>
    <property type="match status" value="1"/>
</dbReference>
<keyword evidence="3" id="KW-0479">Metal-binding</keyword>
<dbReference type="GO" id="GO:0020037">
    <property type="term" value="F:heme binding"/>
    <property type="evidence" value="ECO:0007669"/>
    <property type="project" value="InterPro"/>
</dbReference>